<dbReference type="VEuPathDB" id="VectorBase:GMOY003971"/>
<dbReference type="EMBL" id="CCAG010009908">
    <property type="status" value="NOT_ANNOTATED_CDS"/>
    <property type="molecule type" value="Genomic_DNA"/>
</dbReference>
<name>A0A1B0FJK9_GLOMM</name>
<accession>A0A1B0FJK9</accession>
<dbReference type="EnsemblMetazoa" id="GMOY003971-RA">
    <property type="protein sequence ID" value="GMOY003971-PA"/>
    <property type="gene ID" value="GMOY003971"/>
</dbReference>
<reference evidence="2" key="1">
    <citation type="submission" date="2020-05" db="UniProtKB">
        <authorList>
            <consortium name="EnsemblMetazoa"/>
        </authorList>
    </citation>
    <scope>IDENTIFICATION</scope>
    <source>
        <strain evidence="2">Yale</strain>
    </source>
</reference>
<evidence type="ECO:0000256" key="1">
    <source>
        <dbReference type="SAM" id="MobiDB-lite"/>
    </source>
</evidence>
<dbReference type="AlphaFoldDB" id="A0A1B0FJK9"/>
<feature type="region of interest" description="Disordered" evidence="1">
    <location>
        <begin position="18"/>
        <end position="38"/>
    </location>
</feature>
<protein>
    <submittedName>
        <fullName evidence="2">Uncharacterized protein</fullName>
    </submittedName>
</protein>
<proteinExistence type="predicted"/>
<dbReference type="Proteomes" id="UP000092444">
    <property type="component" value="Unassembled WGS sequence"/>
</dbReference>
<sequence>MYVALYVNKLKESFYGEKTDRPSRTLKEKTDSSTAKEIQHEDGDIEHLNTVKKMQPRYSALKCVEETILDKNYDLLSASEMQQTSGCSACSARSSTRLPAQKISNFSQNHGENIVPCGKPKALKKIDLRGV</sequence>
<evidence type="ECO:0000313" key="3">
    <source>
        <dbReference type="Proteomes" id="UP000092444"/>
    </source>
</evidence>
<keyword evidence="3" id="KW-1185">Reference proteome</keyword>
<organism evidence="2 3">
    <name type="scientific">Glossina morsitans morsitans</name>
    <name type="common">Savannah tsetse fly</name>
    <dbReference type="NCBI Taxonomy" id="37546"/>
    <lineage>
        <taxon>Eukaryota</taxon>
        <taxon>Metazoa</taxon>
        <taxon>Ecdysozoa</taxon>
        <taxon>Arthropoda</taxon>
        <taxon>Hexapoda</taxon>
        <taxon>Insecta</taxon>
        <taxon>Pterygota</taxon>
        <taxon>Neoptera</taxon>
        <taxon>Endopterygota</taxon>
        <taxon>Diptera</taxon>
        <taxon>Brachycera</taxon>
        <taxon>Muscomorpha</taxon>
        <taxon>Hippoboscoidea</taxon>
        <taxon>Glossinidae</taxon>
        <taxon>Glossina</taxon>
    </lineage>
</organism>
<feature type="compositionally biased region" description="Basic and acidic residues" evidence="1">
    <location>
        <begin position="18"/>
        <end position="31"/>
    </location>
</feature>
<evidence type="ECO:0000313" key="2">
    <source>
        <dbReference type="EnsemblMetazoa" id="GMOY003971-PA"/>
    </source>
</evidence>